<evidence type="ECO:0000256" key="1">
    <source>
        <dbReference type="SAM" id="SignalP"/>
    </source>
</evidence>
<reference evidence="2" key="2">
    <citation type="submission" date="2023-01" db="EMBL/GenBank/DDBJ databases">
        <title>Draft genome sequence of Litoribrevibacter albus strain NBRC 110071.</title>
        <authorList>
            <person name="Sun Q."/>
            <person name="Mori K."/>
        </authorList>
    </citation>
    <scope>NUCLEOTIDE SEQUENCE</scope>
    <source>
        <strain evidence="2">NBRC 110071</strain>
    </source>
</reference>
<protein>
    <submittedName>
        <fullName evidence="2">Uncharacterized protein</fullName>
    </submittedName>
</protein>
<comment type="caution">
    <text evidence="2">The sequence shown here is derived from an EMBL/GenBank/DDBJ whole genome shotgun (WGS) entry which is preliminary data.</text>
</comment>
<dbReference type="RefSeq" id="WP_284381803.1">
    <property type="nucleotide sequence ID" value="NZ_BSNM01000014.1"/>
</dbReference>
<dbReference type="AlphaFoldDB" id="A0AA37SC46"/>
<name>A0AA37SC46_9GAMM</name>
<proteinExistence type="predicted"/>
<accession>A0AA37SC46</accession>
<feature type="chain" id="PRO_5041277602" evidence="1">
    <location>
        <begin position="22"/>
        <end position="425"/>
    </location>
</feature>
<sequence length="425" mass="47153">MKLWKSLALSALMAGATHASANQLAGKNIILVQGFQLQHVFVSRTEDDGKRFGYNYWNRFDLYNNGNGAVSVGNPTGITLLDQNLPMLKDANGDTFNIYDTSKEAVYYSDDNAKILHFDSTYRLEEANGEGIGATIAQQISDLFAEDPTFCSRTNGCLVITHSTGDLVMQYVEENKYSLLDANTRSAFDVTAYVDLAGARGGTEGAGLLYHLANFLDDLASNTVLSSEKQDEVDDANGWINFFLGTEDVEYFAPGKHFQSGVLYNLQPDQARNTGLGNPDGIPHLRVASAGDEPYGFITHLFIKGHDDSVVPLHSSCGSSEPQSYDSCVWNRKIDGETTWFADAPSSYYNHHYPFIQSESLRHNGHQWDDTGNYMTPLADNGNFVDDLDIDFEKVNYWDIFLNKYIYIQNASSKSMAQVLDASLE</sequence>
<keyword evidence="3" id="KW-1185">Reference proteome</keyword>
<reference evidence="2" key="1">
    <citation type="journal article" date="2014" name="Int. J. Syst. Evol. Microbiol.">
        <title>Complete genome sequence of Corynebacterium casei LMG S-19264T (=DSM 44701T), isolated from a smear-ripened cheese.</title>
        <authorList>
            <consortium name="US DOE Joint Genome Institute (JGI-PGF)"/>
            <person name="Walter F."/>
            <person name="Albersmeier A."/>
            <person name="Kalinowski J."/>
            <person name="Ruckert C."/>
        </authorList>
    </citation>
    <scope>NUCLEOTIDE SEQUENCE</scope>
    <source>
        <strain evidence="2">NBRC 110071</strain>
    </source>
</reference>
<dbReference type="EMBL" id="BSNM01000014">
    <property type="protein sequence ID" value="GLQ31988.1"/>
    <property type="molecule type" value="Genomic_DNA"/>
</dbReference>
<evidence type="ECO:0000313" key="2">
    <source>
        <dbReference type="EMBL" id="GLQ31988.1"/>
    </source>
</evidence>
<dbReference type="Proteomes" id="UP001161389">
    <property type="component" value="Unassembled WGS sequence"/>
</dbReference>
<keyword evidence="1" id="KW-0732">Signal</keyword>
<evidence type="ECO:0000313" key="3">
    <source>
        <dbReference type="Proteomes" id="UP001161389"/>
    </source>
</evidence>
<feature type="signal peptide" evidence="1">
    <location>
        <begin position="1"/>
        <end position="21"/>
    </location>
</feature>
<gene>
    <name evidence="2" type="ORF">GCM10007876_24670</name>
</gene>
<organism evidence="2 3">
    <name type="scientific">Litoribrevibacter albus</name>
    <dbReference type="NCBI Taxonomy" id="1473156"/>
    <lineage>
        <taxon>Bacteria</taxon>
        <taxon>Pseudomonadati</taxon>
        <taxon>Pseudomonadota</taxon>
        <taxon>Gammaproteobacteria</taxon>
        <taxon>Oceanospirillales</taxon>
        <taxon>Oceanospirillaceae</taxon>
        <taxon>Litoribrevibacter</taxon>
    </lineage>
</organism>